<keyword evidence="1" id="KW-0805">Transcription regulation</keyword>
<gene>
    <name evidence="5" type="ORF">IC230_01375</name>
</gene>
<dbReference type="SUPFAM" id="SSF46785">
    <property type="entry name" value="Winged helix' DNA-binding domain"/>
    <property type="match status" value="1"/>
</dbReference>
<proteinExistence type="predicted"/>
<evidence type="ECO:0000256" key="2">
    <source>
        <dbReference type="ARBA" id="ARBA00023125"/>
    </source>
</evidence>
<dbReference type="Proteomes" id="UP000653797">
    <property type="component" value="Unassembled WGS sequence"/>
</dbReference>
<dbReference type="EMBL" id="JACXAA010000001">
    <property type="protein sequence ID" value="MBD2751525.1"/>
    <property type="molecule type" value="Genomic_DNA"/>
</dbReference>
<evidence type="ECO:0000313" key="6">
    <source>
        <dbReference type="Proteomes" id="UP000653797"/>
    </source>
</evidence>
<reference evidence="5" key="1">
    <citation type="submission" date="2020-09" db="EMBL/GenBank/DDBJ databases">
        <authorList>
            <person name="Kim M.K."/>
        </authorList>
    </citation>
    <scope>NUCLEOTIDE SEQUENCE</scope>
    <source>
        <strain evidence="5">BT704</strain>
    </source>
</reference>
<accession>A0A927GBI8</accession>
<evidence type="ECO:0000256" key="3">
    <source>
        <dbReference type="ARBA" id="ARBA00023163"/>
    </source>
</evidence>
<dbReference type="PROSITE" id="PS51118">
    <property type="entry name" value="HTH_HXLR"/>
    <property type="match status" value="1"/>
</dbReference>
<dbReference type="GO" id="GO:0003677">
    <property type="term" value="F:DNA binding"/>
    <property type="evidence" value="ECO:0007669"/>
    <property type="project" value="UniProtKB-KW"/>
</dbReference>
<name>A0A927GBI8_9BACT</name>
<dbReference type="AlphaFoldDB" id="A0A927GBI8"/>
<keyword evidence="6" id="KW-1185">Reference proteome</keyword>
<dbReference type="RefSeq" id="WP_191037168.1">
    <property type="nucleotide sequence ID" value="NZ_JACXAA010000001.1"/>
</dbReference>
<dbReference type="PANTHER" id="PTHR33204">
    <property type="entry name" value="TRANSCRIPTIONAL REGULATOR, MARR FAMILY"/>
    <property type="match status" value="1"/>
</dbReference>
<feature type="domain" description="HTH hxlR-type" evidence="4">
    <location>
        <begin position="15"/>
        <end position="111"/>
    </location>
</feature>
<dbReference type="InterPro" id="IPR002577">
    <property type="entry name" value="HTH_HxlR"/>
</dbReference>
<sequence length="111" mass="12828">MDAKISTQKSIGTKHSILDKTLEIIRGKWRLHIIYQIGTEVRRYGELRRMIPQVSEKVLIQELKSLMNLGVIEKKIYNEVPPRVEYALTSKGRQVLPILLKLTTVGEVFLK</sequence>
<protein>
    <submittedName>
        <fullName evidence="5">Helix-turn-helix transcriptional regulator</fullName>
    </submittedName>
</protein>
<comment type="caution">
    <text evidence="5">The sequence shown here is derived from an EMBL/GenBank/DDBJ whole genome shotgun (WGS) entry which is preliminary data.</text>
</comment>
<dbReference type="InterPro" id="IPR036390">
    <property type="entry name" value="WH_DNA-bd_sf"/>
</dbReference>
<evidence type="ECO:0000313" key="5">
    <source>
        <dbReference type="EMBL" id="MBD2751525.1"/>
    </source>
</evidence>
<evidence type="ECO:0000256" key="1">
    <source>
        <dbReference type="ARBA" id="ARBA00023015"/>
    </source>
</evidence>
<dbReference type="Gene3D" id="1.10.10.10">
    <property type="entry name" value="Winged helix-like DNA-binding domain superfamily/Winged helix DNA-binding domain"/>
    <property type="match status" value="1"/>
</dbReference>
<organism evidence="5 6">
    <name type="scientific">Spirosoma validum</name>
    <dbReference type="NCBI Taxonomy" id="2771355"/>
    <lineage>
        <taxon>Bacteria</taxon>
        <taxon>Pseudomonadati</taxon>
        <taxon>Bacteroidota</taxon>
        <taxon>Cytophagia</taxon>
        <taxon>Cytophagales</taxon>
        <taxon>Cytophagaceae</taxon>
        <taxon>Spirosoma</taxon>
    </lineage>
</organism>
<keyword evidence="2" id="KW-0238">DNA-binding</keyword>
<dbReference type="Pfam" id="PF01638">
    <property type="entry name" value="HxlR"/>
    <property type="match status" value="1"/>
</dbReference>
<evidence type="ECO:0000259" key="4">
    <source>
        <dbReference type="PROSITE" id="PS51118"/>
    </source>
</evidence>
<dbReference type="InterPro" id="IPR036388">
    <property type="entry name" value="WH-like_DNA-bd_sf"/>
</dbReference>
<keyword evidence="3" id="KW-0804">Transcription</keyword>